<feature type="compositionally biased region" description="Basic and acidic residues" evidence="1">
    <location>
        <begin position="69"/>
        <end position="90"/>
    </location>
</feature>
<dbReference type="Pfam" id="PF14392">
    <property type="entry name" value="zf-CCHC_4"/>
    <property type="match status" value="1"/>
</dbReference>
<evidence type="ECO:0000256" key="1">
    <source>
        <dbReference type="SAM" id="MobiDB-lite"/>
    </source>
</evidence>
<feature type="region of interest" description="Disordered" evidence="1">
    <location>
        <begin position="66"/>
        <end position="120"/>
    </location>
</feature>
<reference evidence="3 4" key="1">
    <citation type="submission" date="2020-09" db="EMBL/GenBank/DDBJ databases">
        <authorList>
            <person name="Ashkenazy H."/>
        </authorList>
    </citation>
    <scope>NUCLEOTIDE SEQUENCE [LARGE SCALE GENOMIC DNA]</scope>
    <source>
        <strain evidence="4">cv. Cdm-0</strain>
    </source>
</reference>
<dbReference type="Proteomes" id="UP000516314">
    <property type="component" value="Chromosome 1"/>
</dbReference>
<feature type="domain" description="Zinc knuckle CX2CX4HX4C" evidence="2">
    <location>
        <begin position="30"/>
        <end position="62"/>
    </location>
</feature>
<name>A0A7G2E0G0_ARATH</name>
<organism evidence="3 4">
    <name type="scientific">Arabidopsis thaliana</name>
    <name type="common">Mouse-ear cress</name>
    <dbReference type="NCBI Taxonomy" id="3702"/>
    <lineage>
        <taxon>Eukaryota</taxon>
        <taxon>Viridiplantae</taxon>
        <taxon>Streptophyta</taxon>
        <taxon>Embryophyta</taxon>
        <taxon>Tracheophyta</taxon>
        <taxon>Spermatophyta</taxon>
        <taxon>Magnoliopsida</taxon>
        <taxon>eudicotyledons</taxon>
        <taxon>Gunneridae</taxon>
        <taxon>Pentapetalae</taxon>
        <taxon>rosids</taxon>
        <taxon>malvids</taxon>
        <taxon>Brassicales</taxon>
        <taxon>Brassicaceae</taxon>
        <taxon>Camelineae</taxon>
        <taxon>Arabidopsis</taxon>
    </lineage>
</organism>
<feature type="compositionally biased region" description="Polar residues" evidence="1">
    <location>
        <begin position="110"/>
        <end position="120"/>
    </location>
</feature>
<dbReference type="AlphaFoldDB" id="A0A7G2E0G0"/>
<proteinExistence type="predicted"/>
<gene>
    <name evidence="3" type="ORF">AT9943_LOCUS3051</name>
</gene>
<evidence type="ECO:0000313" key="4">
    <source>
        <dbReference type="Proteomes" id="UP000516314"/>
    </source>
</evidence>
<sequence>MFAEFLLESSTPVFVCQMTMVVILLPSLREANENTIIKFRFERLRNFCTKCGSLKHDANECALTFEEDNPAHDDEGSDDNHQEHEHREQDMTGDGSLPSIDPATLIPGLQNHSTTGPRQE</sequence>
<protein>
    <submittedName>
        <fullName evidence="3">(thale cress) hypothetical protein</fullName>
    </submittedName>
</protein>
<dbReference type="InterPro" id="IPR025836">
    <property type="entry name" value="Zn_knuckle_CX2CX4HX4C"/>
</dbReference>
<dbReference type="EMBL" id="LR881466">
    <property type="protein sequence ID" value="CAD5314627.1"/>
    <property type="molecule type" value="Genomic_DNA"/>
</dbReference>
<evidence type="ECO:0000259" key="2">
    <source>
        <dbReference type="Pfam" id="PF14392"/>
    </source>
</evidence>
<accession>A0A7G2E0G0</accession>
<evidence type="ECO:0000313" key="3">
    <source>
        <dbReference type="EMBL" id="CAD5314627.1"/>
    </source>
</evidence>